<gene>
    <name evidence="1" type="ORF">QFC24_005335</name>
</gene>
<keyword evidence="2" id="KW-1185">Reference proteome</keyword>
<evidence type="ECO:0000313" key="1">
    <source>
        <dbReference type="EMBL" id="KAJ9120378.1"/>
    </source>
</evidence>
<proteinExistence type="predicted"/>
<name>A0ACC2X9T0_9TREE</name>
<sequence>MSTPPVISEKQALYQDDPLLPTYDQQSAVQPRPRTPAQKGKKALLNLLGLCVAGYLTLSFTNSTSGLSSALVNTGSAPHTQSTCQQSPILTPRGNLTDLYAGDSKERIFQWLSGAVQIPTEAYDDMADVEGDERFKVFGDFHNYLEEKFPALYKTLSVEKVNTYALAYEWKGSDPSLKPLFLTAHQGVQALPLSSHIHADSASVSDVVPVERSTVHDWEHPPFSGHYDGEYIWGRGASDDKTGLISIMSAVELLIESGFKPTRSVVLAYGFDEECGGKVGAAALGKHLEQKYGKDSMLMLVDEGSGLEERYGQTIAEPSTGEKGYLDVELSVATPGGHSSVPPPHTGIGLLALAINELEANPVPAHMDRKNPLYSALQCYAHYGNLDTEVKDVLKKASGGGKKAEKALKKLTDIIVKMGAGAKAHRKVNITYIPLSTIRQGGVKVNALPELSQAVINHRINPASSVAELQDQMIQVLQPLTEQYELSFNAFGNKISELKDARGTLTLAEAYHSALEPAPISPSTTDSFAWNLLSGSAKDTWTSRKGADHTDLIMVPGLGIGNTDTKRYWNLTSNIYRFGYLLRADADGIHTVNEHVKADAVVEAVRFMQRLILNADEYNGN</sequence>
<dbReference type="EMBL" id="JASBWV010000021">
    <property type="protein sequence ID" value="KAJ9120378.1"/>
    <property type="molecule type" value="Genomic_DNA"/>
</dbReference>
<organism evidence="1 2">
    <name type="scientific">Naganishia onofrii</name>
    <dbReference type="NCBI Taxonomy" id="1851511"/>
    <lineage>
        <taxon>Eukaryota</taxon>
        <taxon>Fungi</taxon>
        <taxon>Dikarya</taxon>
        <taxon>Basidiomycota</taxon>
        <taxon>Agaricomycotina</taxon>
        <taxon>Tremellomycetes</taxon>
        <taxon>Filobasidiales</taxon>
        <taxon>Filobasidiaceae</taxon>
        <taxon>Naganishia</taxon>
    </lineage>
</organism>
<accession>A0ACC2X9T0</accession>
<dbReference type="Proteomes" id="UP001234202">
    <property type="component" value="Unassembled WGS sequence"/>
</dbReference>
<comment type="caution">
    <text evidence="1">The sequence shown here is derived from an EMBL/GenBank/DDBJ whole genome shotgun (WGS) entry which is preliminary data.</text>
</comment>
<protein>
    <submittedName>
        <fullName evidence="1">Uncharacterized protein</fullName>
    </submittedName>
</protein>
<reference evidence="1" key="1">
    <citation type="submission" date="2023-04" db="EMBL/GenBank/DDBJ databases">
        <title>Draft Genome sequencing of Naganishia species isolated from polar environments using Oxford Nanopore Technology.</title>
        <authorList>
            <person name="Leo P."/>
            <person name="Venkateswaran K."/>
        </authorList>
    </citation>
    <scope>NUCLEOTIDE SEQUENCE</scope>
    <source>
        <strain evidence="1">DBVPG 5303</strain>
    </source>
</reference>
<evidence type="ECO:0000313" key="2">
    <source>
        <dbReference type="Proteomes" id="UP001234202"/>
    </source>
</evidence>